<organism evidence="2 3">
    <name type="scientific">Acipenser ruthenus</name>
    <name type="common">Sterlet sturgeon</name>
    <dbReference type="NCBI Taxonomy" id="7906"/>
    <lineage>
        <taxon>Eukaryota</taxon>
        <taxon>Metazoa</taxon>
        <taxon>Chordata</taxon>
        <taxon>Craniata</taxon>
        <taxon>Vertebrata</taxon>
        <taxon>Euteleostomi</taxon>
        <taxon>Actinopterygii</taxon>
        <taxon>Chondrostei</taxon>
        <taxon>Acipenseriformes</taxon>
        <taxon>Acipenseridae</taxon>
        <taxon>Acipenser</taxon>
    </lineage>
</organism>
<protein>
    <submittedName>
        <fullName evidence="2">Zinc finger protein GLIS3</fullName>
    </submittedName>
</protein>
<accession>A0A444V6T5</accession>
<comment type="caution">
    <text evidence="2">The sequence shown here is derived from an EMBL/GenBank/DDBJ whole genome shotgun (WGS) entry which is preliminary data.</text>
</comment>
<gene>
    <name evidence="2" type="ORF">EOD39_16105</name>
</gene>
<keyword evidence="3" id="KW-1185">Reference proteome</keyword>
<sequence>MAKIWSERERVESKMTLRLQAERDGMRDKGGNEMVGQGGGKEGDGKKRISVFDGYGFTAPSPHHTSPRRIPAPPFMMQSRNPQPPHIQQNSQPCLKPYQTNPPVQPNGIHVQGFYGQLQTFYPPSYSEAPRTIQHQGSRHMMPVPPFEDCLFPTSMDQAGLDVFHRALSAHSGITEIVFFIDWLKHNHLMFCFLSKLTGIKTPLELHILCSNRSHLGPNTRCTKYEQ</sequence>
<proteinExistence type="predicted"/>
<feature type="region of interest" description="Disordered" evidence="1">
    <location>
        <begin position="1"/>
        <end position="72"/>
    </location>
</feature>
<dbReference type="EMBL" id="SCEB01001860">
    <property type="protein sequence ID" value="RXM96105.1"/>
    <property type="molecule type" value="Genomic_DNA"/>
</dbReference>
<feature type="compositionally biased region" description="Basic and acidic residues" evidence="1">
    <location>
        <begin position="1"/>
        <end position="31"/>
    </location>
</feature>
<dbReference type="AlphaFoldDB" id="A0A444V6T5"/>
<evidence type="ECO:0000256" key="1">
    <source>
        <dbReference type="SAM" id="MobiDB-lite"/>
    </source>
</evidence>
<evidence type="ECO:0000313" key="3">
    <source>
        <dbReference type="Proteomes" id="UP000289886"/>
    </source>
</evidence>
<reference evidence="2 3" key="1">
    <citation type="submission" date="2019-01" db="EMBL/GenBank/DDBJ databases">
        <title>Draft Genome and Complete Hox-Cluster Characterization of the Sterlet Sturgeon (Acipenser ruthenus).</title>
        <authorList>
            <person name="Wei Q."/>
        </authorList>
    </citation>
    <scope>NUCLEOTIDE SEQUENCE [LARGE SCALE GENOMIC DNA]</scope>
    <source>
        <strain evidence="2">WHYD16114868_AA</strain>
        <tissue evidence="2">Blood</tissue>
    </source>
</reference>
<dbReference type="Proteomes" id="UP000289886">
    <property type="component" value="Unassembled WGS sequence"/>
</dbReference>
<name>A0A444V6T5_ACIRT</name>
<evidence type="ECO:0000313" key="2">
    <source>
        <dbReference type="EMBL" id="RXM96105.1"/>
    </source>
</evidence>